<name>A0A2A4IY09_HELVI</name>
<dbReference type="STRING" id="7102.A0A2A4IY09"/>
<keyword evidence="3" id="KW-0805">Transcription regulation</keyword>
<accession>A0A2A4IY09</accession>
<sequence>MASRKKNFNDMEKNLLLEILKGFKNVIENKKTDNMSTAQKKAAWARIAETFNASAIISESASGEQLRRLWQNLKTRQRDALTRERQHRMATGGGGPCPDAVVNVDIAEIAPALLVEISDTLDSNCDEFVTNQQMEPCFIVPDSQPDEQLNNSIPTQPVTETTNNQSMSTSEPNIYLELPSNEKKLRVHILQQEHLNRERRAAQLHEQQLKFMEEKHKIEIEILKQKLKEATSKAESAAHQK</sequence>
<organism evidence="8">
    <name type="scientific">Heliothis virescens</name>
    <name type="common">Tobacco budworm moth</name>
    <dbReference type="NCBI Taxonomy" id="7102"/>
    <lineage>
        <taxon>Eukaryota</taxon>
        <taxon>Metazoa</taxon>
        <taxon>Ecdysozoa</taxon>
        <taxon>Arthropoda</taxon>
        <taxon>Hexapoda</taxon>
        <taxon>Insecta</taxon>
        <taxon>Pterygota</taxon>
        <taxon>Neoptera</taxon>
        <taxon>Endopterygota</taxon>
        <taxon>Lepidoptera</taxon>
        <taxon>Glossata</taxon>
        <taxon>Ditrysia</taxon>
        <taxon>Noctuoidea</taxon>
        <taxon>Noctuidae</taxon>
        <taxon>Heliothinae</taxon>
        <taxon>Heliothis</taxon>
    </lineage>
</organism>
<dbReference type="Pfam" id="PF13873">
    <property type="entry name" value="Myb_DNA-bind_5"/>
    <property type="match status" value="1"/>
</dbReference>
<dbReference type="PANTHER" id="PTHR21411">
    <property type="entry name" value="APONTIC"/>
    <property type="match status" value="1"/>
</dbReference>
<evidence type="ECO:0000256" key="4">
    <source>
        <dbReference type="ARBA" id="ARBA00023163"/>
    </source>
</evidence>
<evidence type="ECO:0000256" key="5">
    <source>
        <dbReference type="ARBA" id="ARBA00025466"/>
    </source>
</evidence>
<evidence type="ECO:0000313" key="8">
    <source>
        <dbReference type="EMBL" id="PCG63983.1"/>
    </source>
</evidence>
<dbReference type="AlphaFoldDB" id="A0A2A4IY09"/>
<comment type="subunit">
    <text evidence="1">Self-associates forming complexes of several hundred monomers.</text>
</comment>
<evidence type="ECO:0000256" key="2">
    <source>
        <dbReference type="ARBA" id="ARBA00016807"/>
    </source>
</evidence>
<keyword evidence="6" id="KW-0175">Coiled coil</keyword>
<dbReference type="PANTHER" id="PTHR21411:SF0">
    <property type="entry name" value="REGULATORY PROTEIN ZESTE"/>
    <property type="match status" value="1"/>
</dbReference>
<dbReference type="InterPro" id="IPR028002">
    <property type="entry name" value="Myb_DNA-bind_5"/>
</dbReference>
<evidence type="ECO:0000256" key="1">
    <source>
        <dbReference type="ARBA" id="ARBA00011764"/>
    </source>
</evidence>
<evidence type="ECO:0000256" key="6">
    <source>
        <dbReference type="SAM" id="Coils"/>
    </source>
</evidence>
<gene>
    <name evidence="8" type="ORF">B5V51_11437</name>
</gene>
<comment type="function">
    <text evidence="5">Involved in transvection phenomena (= synapsis-dependent gene expression), where the synaptic pairing of chromosomes carrying genes with which zeste interacts influences the expression of these genes. Zeste binds to DNA and stimulates transcription from a nearby promoter.</text>
</comment>
<dbReference type="EMBL" id="NWSH01005748">
    <property type="protein sequence ID" value="PCG63983.1"/>
    <property type="molecule type" value="Genomic_DNA"/>
</dbReference>
<proteinExistence type="predicted"/>
<feature type="coiled-coil region" evidence="6">
    <location>
        <begin position="195"/>
        <end position="240"/>
    </location>
</feature>
<keyword evidence="4" id="KW-0804">Transcription</keyword>
<reference evidence="8" key="1">
    <citation type="submission" date="2017-09" db="EMBL/GenBank/DDBJ databases">
        <title>Contemporary evolution of a Lepidopteran species, Heliothis virescens, in response to modern agricultural practices.</title>
        <authorList>
            <person name="Fritz M.L."/>
            <person name="Deyonke A.M."/>
            <person name="Papanicolaou A."/>
            <person name="Micinski S."/>
            <person name="Westbrook J."/>
            <person name="Gould F."/>
        </authorList>
    </citation>
    <scope>NUCLEOTIDE SEQUENCE [LARGE SCALE GENOMIC DNA]</scope>
    <source>
        <strain evidence="8">HvINT-</strain>
        <tissue evidence="8">Whole body</tissue>
    </source>
</reference>
<protein>
    <recommendedName>
        <fullName evidence="2">Regulatory protein zeste</fullName>
    </recommendedName>
</protein>
<feature type="domain" description="Myb/SANT-like DNA-binding" evidence="7">
    <location>
        <begin position="4"/>
        <end position="81"/>
    </location>
</feature>
<comment type="caution">
    <text evidence="8">The sequence shown here is derived from an EMBL/GenBank/DDBJ whole genome shotgun (WGS) entry which is preliminary data.</text>
</comment>
<evidence type="ECO:0000259" key="7">
    <source>
        <dbReference type="Pfam" id="PF13873"/>
    </source>
</evidence>
<evidence type="ECO:0000256" key="3">
    <source>
        <dbReference type="ARBA" id="ARBA00023015"/>
    </source>
</evidence>